<reference evidence="3" key="2">
    <citation type="journal article" date="2024" name="Antonie Van Leeuwenhoek">
        <title>Roseihalotalea indica gen. nov., sp. nov., a halophilic Bacteroidetes from mesopelagic Southwest Indian Ocean with higher carbohydrate metabolic potential.</title>
        <authorList>
            <person name="Chen B."/>
            <person name="Zhang M."/>
            <person name="Lin D."/>
            <person name="Ye J."/>
            <person name="Tang K."/>
        </authorList>
    </citation>
    <scope>NUCLEOTIDE SEQUENCE</scope>
    <source>
        <strain evidence="3">TK19036</strain>
    </source>
</reference>
<comment type="similarity">
    <text evidence="1 2">Belongs to the UPF0301 (AlgH) family.</text>
</comment>
<dbReference type="GO" id="GO:0005829">
    <property type="term" value="C:cytosol"/>
    <property type="evidence" value="ECO:0007669"/>
    <property type="project" value="TreeGrafter"/>
</dbReference>
<dbReference type="SUPFAM" id="SSF143456">
    <property type="entry name" value="VC0467-like"/>
    <property type="match status" value="1"/>
</dbReference>
<dbReference type="Gene3D" id="3.40.1740.10">
    <property type="entry name" value="VC0467-like"/>
    <property type="match status" value="1"/>
</dbReference>
<gene>
    <name evidence="3" type="ORF">K4G66_27560</name>
</gene>
<organism evidence="3">
    <name type="scientific">Roseihalotalea indica</name>
    <dbReference type="NCBI Taxonomy" id="2867963"/>
    <lineage>
        <taxon>Bacteria</taxon>
        <taxon>Pseudomonadati</taxon>
        <taxon>Bacteroidota</taxon>
        <taxon>Cytophagia</taxon>
        <taxon>Cytophagales</taxon>
        <taxon>Catalimonadaceae</taxon>
        <taxon>Roseihalotalea</taxon>
    </lineage>
</organism>
<dbReference type="Pfam" id="PF02622">
    <property type="entry name" value="DUF179"/>
    <property type="match status" value="1"/>
</dbReference>
<dbReference type="InterPro" id="IPR003774">
    <property type="entry name" value="AlgH-like"/>
</dbReference>
<accession>A0AA49JFW6</accession>
<dbReference type="HAMAP" id="MF_00758">
    <property type="entry name" value="UPF0301"/>
    <property type="match status" value="1"/>
</dbReference>
<name>A0AA49JFW6_9BACT</name>
<dbReference type="PANTHER" id="PTHR30327:SF1">
    <property type="entry name" value="UPF0301 PROTEIN YQGE"/>
    <property type="match status" value="1"/>
</dbReference>
<dbReference type="AlphaFoldDB" id="A0AA49JFW6"/>
<dbReference type="PANTHER" id="PTHR30327">
    <property type="entry name" value="UNCHARACTERIZED PROTEIN YQGE"/>
    <property type="match status" value="1"/>
</dbReference>
<proteinExistence type="inferred from homology"/>
<protein>
    <recommendedName>
        <fullName evidence="2">UPF0301 protein K4G66_27560</fullName>
    </recommendedName>
</protein>
<evidence type="ECO:0000256" key="2">
    <source>
        <dbReference type="HAMAP-Rule" id="MF_00758"/>
    </source>
</evidence>
<reference evidence="3" key="1">
    <citation type="journal article" date="2023" name="Comput. Struct. Biotechnol. J.">
        <title>Discovery of a novel marine Bacteroidetes with a rich repertoire of carbohydrate-active enzymes.</title>
        <authorList>
            <person name="Chen B."/>
            <person name="Liu G."/>
            <person name="Chen Q."/>
            <person name="Wang H."/>
            <person name="Liu L."/>
            <person name="Tang K."/>
        </authorList>
    </citation>
    <scope>NUCLEOTIDE SEQUENCE</scope>
    <source>
        <strain evidence="3">TK19036</strain>
    </source>
</reference>
<dbReference type="EMBL" id="CP120682">
    <property type="protein sequence ID" value="WKN36129.1"/>
    <property type="molecule type" value="Genomic_DNA"/>
</dbReference>
<evidence type="ECO:0000256" key="1">
    <source>
        <dbReference type="ARBA" id="ARBA00009600"/>
    </source>
</evidence>
<evidence type="ECO:0000313" key="3">
    <source>
        <dbReference type="EMBL" id="WKN36129.1"/>
    </source>
</evidence>
<sequence>MGEVVIKPSKGDLLLSEPFLSDPNFERSVILLCEHNSEGSFGFVLNKQSELNLADAIDEVNGYEEVLYVGGPVQHNTLHFIHRMQPPLEQSELIQQNIFWGGDFEQLLTLMNTRQLLPEDIKFFVGYSGWGPGQLEDELAENSWIVYKNPTDQQIFDIPSQLLWQEVLRSMGGKYRMFSNYPIDPRLN</sequence>